<keyword evidence="1" id="KW-0597">Phosphoprotein</keyword>
<organism evidence="4 5">
    <name type="scientific">Candidatus Portnoybacteria bacterium CG06_land_8_20_14_3_00_39_12</name>
    <dbReference type="NCBI Taxonomy" id="1974809"/>
    <lineage>
        <taxon>Bacteria</taxon>
        <taxon>Candidatus Portnoyibacteriota</taxon>
    </lineage>
</organism>
<evidence type="ECO:0000313" key="5">
    <source>
        <dbReference type="Proteomes" id="UP000228775"/>
    </source>
</evidence>
<evidence type="ECO:0000256" key="2">
    <source>
        <dbReference type="SAM" id="MobiDB-lite"/>
    </source>
</evidence>
<name>A0A2M7AW24_9BACT</name>
<dbReference type="SUPFAM" id="SSF52172">
    <property type="entry name" value="CheY-like"/>
    <property type="match status" value="1"/>
</dbReference>
<dbReference type="Gene3D" id="3.40.50.2300">
    <property type="match status" value="1"/>
</dbReference>
<dbReference type="InterPro" id="IPR001789">
    <property type="entry name" value="Sig_transdc_resp-reg_receiver"/>
</dbReference>
<feature type="region of interest" description="Disordered" evidence="2">
    <location>
        <begin position="130"/>
        <end position="161"/>
    </location>
</feature>
<proteinExistence type="predicted"/>
<evidence type="ECO:0000259" key="3">
    <source>
        <dbReference type="PROSITE" id="PS50110"/>
    </source>
</evidence>
<sequence length="189" mass="21042">MNGKLGASFGGGGIVLEECYSAVEAIAAIMVQNPDIILLDHQLSEGGNEGFEVVEWIKKSGLKIEIYTTTKNGSAKAEYEKMDIGWVDKMQQDLAEHAKKIEELAKQGVFRQETLDAMKREKAHFSEGISDDNAEEIKELENTEQGGEKPIGQAKTFSRQPRQAIADWQKRGYNILGFETEKYAPKNNS</sequence>
<reference evidence="5" key="1">
    <citation type="submission" date="2017-09" db="EMBL/GenBank/DDBJ databases">
        <title>Depth-based differentiation of microbial function through sediment-hosted aquifers and enrichment of novel symbionts in the deep terrestrial subsurface.</title>
        <authorList>
            <person name="Probst A.J."/>
            <person name="Ladd B."/>
            <person name="Jarett J.K."/>
            <person name="Geller-Mcgrath D.E."/>
            <person name="Sieber C.M.K."/>
            <person name="Emerson J.B."/>
            <person name="Anantharaman K."/>
            <person name="Thomas B.C."/>
            <person name="Malmstrom R."/>
            <person name="Stieglmeier M."/>
            <person name="Klingl A."/>
            <person name="Woyke T."/>
            <person name="Ryan C.M."/>
            <person name="Banfield J.F."/>
        </authorList>
    </citation>
    <scope>NUCLEOTIDE SEQUENCE [LARGE SCALE GENOMIC DNA]</scope>
</reference>
<dbReference type="EMBL" id="PEVY01000087">
    <property type="protein sequence ID" value="PIU74806.1"/>
    <property type="molecule type" value="Genomic_DNA"/>
</dbReference>
<dbReference type="InterPro" id="IPR046909">
    <property type="entry name" value="cREC_REC"/>
</dbReference>
<dbReference type="Pfam" id="PF20274">
    <property type="entry name" value="cREC_REC"/>
    <property type="match status" value="1"/>
</dbReference>
<dbReference type="InterPro" id="IPR011006">
    <property type="entry name" value="CheY-like_superfamily"/>
</dbReference>
<protein>
    <recommendedName>
        <fullName evidence="3">Response regulatory domain-containing protein</fullName>
    </recommendedName>
</protein>
<evidence type="ECO:0000256" key="1">
    <source>
        <dbReference type="PROSITE-ProRule" id="PRU00169"/>
    </source>
</evidence>
<feature type="modified residue" description="4-aspartylphosphate" evidence="1">
    <location>
        <position position="40"/>
    </location>
</feature>
<gene>
    <name evidence="4" type="ORF">COS76_04175</name>
</gene>
<dbReference type="AlphaFoldDB" id="A0A2M7AW24"/>
<evidence type="ECO:0000313" key="4">
    <source>
        <dbReference type="EMBL" id="PIU74806.1"/>
    </source>
</evidence>
<comment type="caution">
    <text evidence="4">The sequence shown here is derived from an EMBL/GenBank/DDBJ whole genome shotgun (WGS) entry which is preliminary data.</text>
</comment>
<accession>A0A2M7AW24</accession>
<feature type="domain" description="Response regulatory" evidence="3">
    <location>
        <begin position="1"/>
        <end position="102"/>
    </location>
</feature>
<dbReference type="GO" id="GO:0000160">
    <property type="term" value="P:phosphorelay signal transduction system"/>
    <property type="evidence" value="ECO:0007669"/>
    <property type="project" value="InterPro"/>
</dbReference>
<dbReference type="Proteomes" id="UP000228775">
    <property type="component" value="Unassembled WGS sequence"/>
</dbReference>
<dbReference type="PROSITE" id="PS50110">
    <property type="entry name" value="RESPONSE_REGULATORY"/>
    <property type="match status" value="1"/>
</dbReference>